<dbReference type="AlphaFoldDB" id="A0A553JUR0"/>
<protein>
    <recommendedName>
        <fullName evidence="3">STAS/SEC14 domain-containing protein</fullName>
    </recommendedName>
</protein>
<dbReference type="EMBL" id="VKGK01000001">
    <property type="protein sequence ID" value="TRY16170.1"/>
    <property type="molecule type" value="Genomic_DNA"/>
</dbReference>
<evidence type="ECO:0008006" key="3">
    <source>
        <dbReference type="Google" id="ProtNLM"/>
    </source>
</evidence>
<gene>
    <name evidence="1" type="ORF">FN961_00635</name>
</gene>
<dbReference type="Proteomes" id="UP000318126">
    <property type="component" value="Unassembled WGS sequence"/>
</dbReference>
<organism evidence="1 2">
    <name type="scientific">Shewanella hanedai</name>
    <name type="common">Alteromonas hanedai</name>
    <dbReference type="NCBI Taxonomy" id="25"/>
    <lineage>
        <taxon>Bacteria</taxon>
        <taxon>Pseudomonadati</taxon>
        <taxon>Pseudomonadota</taxon>
        <taxon>Gammaproteobacteria</taxon>
        <taxon>Alteromonadales</taxon>
        <taxon>Shewanellaceae</taxon>
        <taxon>Shewanella</taxon>
    </lineage>
</organism>
<name>A0A553JUR0_SHEHA</name>
<dbReference type="OrthoDB" id="1443546at2"/>
<comment type="caution">
    <text evidence="1">The sequence shown here is derived from an EMBL/GenBank/DDBJ whole genome shotgun (WGS) entry which is preliminary data.</text>
</comment>
<keyword evidence="2" id="KW-1185">Reference proteome</keyword>
<accession>A0A553JUR0</accession>
<evidence type="ECO:0000313" key="2">
    <source>
        <dbReference type="Proteomes" id="UP000318126"/>
    </source>
</evidence>
<sequence length="129" mass="14576">MVSLSFGCTINHLDSNIAEVIVDSGVELSIEMVEELDNYLKGFYPHDFALLVNKKNKYTYTYEAQLCLASLEHQRALAILYHDLQNEHIPPLLSQRVALDNINVKIFPATKLGQNSAINWLKDILSKTA</sequence>
<evidence type="ECO:0000313" key="1">
    <source>
        <dbReference type="EMBL" id="TRY16170.1"/>
    </source>
</evidence>
<dbReference type="RefSeq" id="WP_143562615.1">
    <property type="nucleotide sequence ID" value="NZ_BMPL01000001.1"/>
</dbReference>
<proteinExistence type="predicted"/>
<reference evidence="2" key="1">
    <citation type="submission" date="2019-07" db="EMBL/GenBank/DDBJ databases">
        <title>Shewanella sp. YLB-08 draft genomic sequence.</title>
        <authorList>
            <person name="Yu L."/>
        </authorList>
    </citation>
    <scope>NUCLEOTIDE SEQUENCE [LARGE SCALE GENOMIC DNA]</scope>
    <source>
        <strain evidence="2">JCM 20706</strain>
    </source>
</reference>